<name>A0A0F4LWR7_9LACO</name>
<dbReference type="InterPro" id="IPR031002">
    <property type="entry name" value="D_pro_red_PrdA"/>
</dbReference>
<feature type="region of interest" description="Disordered" evidence="1">
    <location>
        <begin position="86"/>
        <end position="122"/>
    </location>
</feature>
<evidence type="ECO:0000256" key="1">
    <source>
        <dbReference type="SAM" id="MobiDB-lite"/>
    </source>
</evidence>
<evidence type="ECO:0000313" key="3">
    <source>
        <dbReference type="Proteomes" id="UP000033558"/>
    </source>
</evidence>
<gene>
    <name evidence="2" type="primary">prdA</name>
    <name evidence="2" type="ORF">JG30_01360</name>
</gene>
<accession>A0A0F4LWR7</accession>
<protein>
    <submittedName>
        <fullName evidence="2">D-proline reductase, PrdA proprotein</fullName>
    </submittedName>
</protein>
<organism evidence="2 3">
    <name type="scientific">Bombilactobacillus mellifer</name>
    <dbReference type="NCBI Taxonomy" id="1218492"/>
    <lineage>
        <taxon>Bacteria</taxon>
        <taxon>Bacillati</taxon>
        <taxon>Bacillota</taxon>
        <taxon>Bacilli</taxon>
        <taxon>Lactobacillales</taxon>
        <taxon>Lactobacillaceae</taxon>
        <taxon>Bombilactobacillus</taxon>
    </lineage>
</organism>
<feature type="compositionally biased region" description="Low complexity" evidence="1">
    <location>
        <begin position="168"/>
        <end position="184"/>
    </location>
</feature>
<dbReference type="Pfam" id="PF09338">
    <property type="entry name" value="Gly_reductase"/>
    <property type="match status" value="1"/>
</dbReference>
<keyword evidence="3" id="KW-1185">Reference proteome</keyword>
<dbReference type="HOGENOM" id="CLU_469055_0_0_9"/>
<dbReference type="OrthoDB" id="3651437at2"/>
<sequence length="647" mass="70014">MSISPEMAKEHAADPAVLCCRRDGGKVLEAADFEDPTLFDDYVASGLLTIPDNVLSIGEALGGTLKETTDALIPLVPDQVQVVAHEKEPEAKAQEPTPAATSSTAPAVDSEPTAASSPAPSPSFAVQDNLLHLSISEGKGIDLQVPLNALTTVSQNMGEKKTKPQVDTTAPASAATTAPAPATSDQDVSEKVVRKLVKKYFPIEKVTFGEQTKIDGKTLVLRDAQQLCDEAVKTQDIVKDMAIEIITPDKYHEYSNTIMDVQPIATKEDGEIGEGVTRVLDGVVMVLSGTDENGVQIGEFGSSEGPMDENIMWGRPGSVDKGDIMIKVNLTIQAGTNRERKGPLAAHLATDTITEEIREALKKADDSLVSRSEDFVQTRHPRQKRVLIVKEIMGQGAMHDNLIMPVEPAGTLGAKPNVDLGNVPIMLAPTELLDGGIHALTCIGPASKETTRHYWREPLVEEAMRDKDIDLVGVALVGSPQENTQKSYVSKRLGMMVEAMQLDGAIVTTEGFGNNHIDFGFHIEEIGKRGVNVVGVTYSAVQGQLVTGNKYMDAMVDNNKSRQGIENEILSNNTLSREDAIRALAMLSTKMAGGTIKKPERQWNPNVKQNNIEVIEKATGQKIDLVDNEQSLPMSKKRREIYEKSEE</sequence>
<feature type="compositionally biased region" description="Low complexity" evidence="1">
    <location>
        <begin position="96"/>
        <end position="122"/>
    </location>
</feature>
<feature type="region of interest" description="Disordered" evidence="1">
    <location>
        <begin position="156"/>
        <end position="189"/>
    </location>
</feature>
<dbReference type="PATRIC" id="fig|1218492.5.peg.249"/>
<comment type="caution">
    <text evidence="2">The sequence shown here is derived from an EMBL/GenBank/DDBJ whole genome shotgun (WGS) entry which is preliminary data.</text>
</comment>
<dbReference type="STRING" id="1218492.JG30_01360"/>
<dbReference type="AlphaFoldDB" id="A0A0F4LWR7"/>
<proteinExistence type="predicted"/>
<evidence type="ECO:0000313" key="2">
    <source>
        <dbReference type="EMBL" id="KJY63227.1"/>
    </source>
</evidence>
<dbReference type="Proteomes" id="UP000033558">
    <property type="component" value="Unassembled WGS sequence"/>
</dbReference>
<dbReference type="EMBL" id="JXJQ01000002">
    <property type="protein sequence ID" value="KJY63227.1"/>
    <property type="molecule type" value="Genomic_DNA"/>
</dbReference>
<dbReference type="InterPro" id="IPR015417">
    <property type="entry name" value="Gly_reductase_pB_sua/b"/>
</dbReference>
<reference evidence="2 3" key="1">
    <citation type="submission" date="2015-01" db="EMBL/GenBank/DDBJ databases">
        <title>Comparative genomics of the lactic acid bacteria isolated from the honey bee gut.</title>
        <authorList>
            <person name="Ellegaard K.M."/>
            <person name="Tamarit D."/>
            <person name="Javelind E."/>
            <person name="Olofsson T."/>
            <person name="Andersson S.G."/>
            <person name="Vasquez A."/>
        </authorList>
    </citation>
    <scope>NUCLEOTIDE SEQUENCE [LARGE SCALE GENOMIC DNA]</scope>
    <source>
        <strain evidence="2 3">Bin4</strain>
    </source>
</reference>
<dbReference type="GO" id="GO:0050002">
    <property type="term" value="F:D-proline reductase activity"/>
    <property type="evidence" value="ECO:0007669"/>
    <property type="project" value="InterPro"/>
</dbReference>
<dbReference type="RefSeq" id="WP_046315303.1">
    <property type="nucleotide sequence ID" value="NZ_JBHSZT010000003.1"/>
</dbReference>
<dbReference type="NCBIfam" id="TIGR04480">
    <property type="entry name" value="D_pro_red_PrdA"/>
    <property type="match status" value="1"/>
</dbReference>